<dbReference type="SUPFAM" id="SSF53335">
    <property type="entry name" value="S-adenosyl-L-methionine-dependent methyltransferases"/>
    <property type="match status" value="1"/>
</dbReference>
<dbReference type="Gene3D" id="3.40.50.150">
    <property type="entry name" value="Vaccinia Virus protein VP39"/>
    <property type="match status" value="1"/>
</dbReference>
<evidence type="ECO:0000259" key="2">
    <source>
        <dbReference type="Pfam" id="PF18096"/>
    </source>
</evidence>
<evidence type="ECO:0000256" key="1">
    <source>
        <dbReference type="SAM" id="MobiDB-lite"/>
    </source>
</evidence>
<dbReference type="CDD" id="cd02440">
    <property type="entry name" value="AdoMet_MTases"/>
    <property type="match status" value="1"/>
</dbReference>
<proteinExistence type="predicted"/>
<protein>
    <submittedName>
        <fullName evidence="3">Unannotated protein</fullName>
    </submittedName>
</protein>
<organism evidence="3">
    <name type="scientific">freshwater metagenome</name>
    <dbReference type="NCBI Taxonomy" id="449393"/>
    <lineage>
        <taxon>unclassified sequences</taxon>
        <taxon>metagenomes</taxon>
        <taxon>ecological metagenomes</taxon>
    </lineage>
</organism>
<dbReference type="AlphaFoldDB" id="A0A6J6T0J2"/>
<feature type="domain" description="THUMP-like" evidence="2">
    <location>
        <begin position="371"/>
        <end position="442"/>
    </location>
</feature>
<dbReference type="InterPro" id="IPR029063">
    <property type="entry name" value="SAM-dependent_MTases_sf"/>
</dbReference>
<accession>A0A6J6T0J2</accession>
<feature type="region of interest" description="Disordered" evidence="1">
    <location>
        <begin position="209"/>
        <end position="234"/>
    </location>
</feature>
<evidence type="ECO:0000313" key="3">
    <source>
        <dbReference type="EMBL" id="CAB4740631.1"/>
    </source>
</evidence>
<sequence length="444" mass="47022">MGSARTKCTQRLALRQVECQQDAARDNAPVTDLALAQWLTSPSAAAILDHAQALEPSSTSPSASITASGALRRAFPELSPEQCAAAMTQVDLRRRAVERYGINGTQFLTRDGLEQATQPVVASRRAAMLVAAGCTRVADLTAGLGFDASAFVAAGLAVTAVERSPETAVLLAANVPSARLVIGDATDNATRAEATSELGPSDVIFVDPARRDASGRRTPDGARAQSERDPERWSPPWSFVASLADDHRVCVKAAPGFPPDRLPVGWHGEWTSVAGTATEACLWSWPAFEATRRAVRIEPAAHGRDAWVAEFGGTGLSGQVDVTAVAGSIHEPDPSIIKAGLIDDLAADLRLTRLDAHSAWLTGGDVSSPFVRSYRVEDLLPSDAKALRRSLRERGIGALTIKGRATGIDPDALRRRLALIGPNTATIVVTVSMGRRITLLVTPR</sequence>
<reference evidence="3" key="1">
    <citation type="submission" date="2020-05" db="EMBL/GenBank/DDBJ databases">
        <authorList>
            <person name="Chiriac C."/>
            <person name="Salcher M."/>
            <person name="Ghai R."/>
            <person name="Kavagutti S V."/>
        </authorList>
    </citation>
    <scope>NUCLEOTIDE SEQUENCE</scope>
</reference>
<dbReference type="EMBL" id="CAEZYZ010000033">
    <property type="protein sequence ID" value="CAB4740631.1"/>
    <property type="molecule type" value="Genomic_DNA"/>
</dbReference>
<feature type="compositionally biased region" description="Basic and acidic residues" evidence="1">
    <location>
        <begin position="209"/>
        <end position="232"/>
    </location>
</feature>
<name>A0A6J6T0J2_9ZZZZ</name>
<dbReference type="InterPro" id="IPR041497">
    <property type="entry name" value="Thump-like"/>
</dbReference>
<dbReference type="Pfam" id="PF18096">
    <property type="entry name" value="Thump_like"/>
    <property type="match status" value="1"/>
</dbReference>
<gene>
    <name evidence="3" type="ORF">UFOPK2810_00314</name>
</gene>